<dbReference type="EMBL" id="KL198026">
    <property type="protein sequence ID" value="KDQ16800.1"/>
    <property type="molecule type" value="Genomic_DNA"/>
</dbReference>
<accession>A0A067MQ22</accession>
<keyword evidence="3" id="KW-1185">Reference proteome</keyword>
<feature type="compositionally biased region" description="Acidic residues" evidence="1">
    <location>
        <begin position="252"/>
        <end position="269"/>
    </location>
</feature>
<gene>
    <name evidence="2" type="ORF">BOTBODRAFT_172898</name>
</gene>
<evidence type="ECO:0000256" key="1">
    <source>
        <dbReference type="SAM" id="MobiDB-lite"/>
    </source>
</evidence>
<feature type="region of interest" description="Disordered" evidence="1">
    <location>
        <begin position="120"/>
        <end position="150"/>
    </location>
</feature>
<feature type="compositionally biased region" description="Low complexity" evidence="1">
    <location>
        <begin position="239"/>
        <end position="251"/>
    </location>
</feature>
<dbReference type="HOGENOM" id="CLU_602659_0_0_1"/>
<sequence>MNTVKPRSIIDILSDFLQDEAYFGDMDTSVPAATSSCSIQTSSVHVSNPRHRLPSPIAPAHSRAFPCFPAFGEEDKMRKHPGAKPSAPAGRHEADYGTGLSSPACTLASKEIIHRADRVNGSAHHPQFGARSLPSATDARRGQGTNPIDVMCSDKTRLSITMLDESSQTSLRNTPHHLPQTSSYDNVSEVSRDASLCVARPSSPTPSAWKCTFSVASNLGSGFPIVEDDDDSDSDDDSISSGDSPFSASSPCDDDSDTSVSDDEEDDEVISSPCWTCTRPGLKSGSSISVVDLLQDVGEKGTSDGELSSRAPNARHPSKQLPQPADGEATRSIDLSCNTQTKPTSSAPHTPDYFNGVAIPTICITPPSPRSSSASLPSTTLPPQNEMFGQRLVVPGASVYNSSLRWIQGYPWIFDRGTWKNAMFMSNDRSVLESESAPGWYVLEGASWRRVRHR</sequence>
<name>A0A067MQ22_BOTB1</name>
<feature type="region of interest" description="Disordered" evidence="1">
    <location>
        <begin position="224"/>
        <end position="275"/>
    </location>
</feature>
<reference evidence="3" key="1">
    <citation type="journal article" date="2014" name="Proc. Natl. Acad. Sci. U.S.A.">
        <title>Extensive sampling of basidiomycete genomes demonstrates inadequacy of the white-rot/brown-rot paradigm for wood decay fungi.</title>
        <authorList>
            <person name="Riley R."/>
            <person name="Salamov A.A."/>
            <person name="Brown D.W."/>
            <person name="Nagy L.G."/>
            <person name="Floudas D."/>
            <person name="Held B.W."/>
            <person name="Levasseur A."/>
            <person name="Lombard V."/>
            <person name="Morin E."/>
            <person name="Otillar R."/>
            <person name="Lindquist E.A."/>
            <person name="Sun H."/>
            <person name="LaButti K.M."/>
            <person name="Schmutz J."/>
            <person name="Jabbour D."/>
            <person name="Luo H."/>
            <person name="Baker S.E."/>
            <person name="Pisabarro A.G."/>
            <person name="Walton J.D."/>
            <person name="Blanchette R.A."/>
            <person name="Henrissat B."/>
            <person name="Martin F."/>
            <person name="Cullen D."/>
            <person name="Hibbett D.S."/>
            <person name="Grigoriev I.V."/>
        </authorList>
    </citation>
    <scope>NUCLEOTIDE SEQUENCE [LARGE SCALE GENOMIC DNA]</scope>
    <source>
        <strain evidence="3">FD-172 SS1</strain>
    </source>
</reference>
<evidence type="ECO:0000313" key="3">
    <source>
        <dbReference type="Proteomes" id="UP000027195"/>
    </source>
</evidence>
<evidence type="ECO:0000313" key="2">
    <source>
        <dbReference type="EMBL" id="KDQ16800.1"/>
    </source>
</evidence>
<feature type="compositionally biased region" description="Acidic residues" evidence="1">
    <location>
        <begin position="226"/>
        <end position="238"/>
    </location>
</feature>
<dbReference type="InParanoid" id="A0A067MQ22"/>
<feature type="region of interest" description="Disordered" evidence="1">
    <location>
        <begin position="166"/>
        <end position="187"/>
    </location>
</feature>
<proteinExistence type="predicted"/>
<protein>
    <submittedName>
        <fullName evidence="2">Uncharacterized protein</fullName>
    </submittedName>
</protein>
<organism evidence="2 3">
    <name type="scientific">Botryobasidium botryosum (strain FD-172 SS1)</name>
    <dbReference type="NCBI Taxonomy" id="930990"/>
    <lineage>
        <taxon>Eukaryota</taxon>
        <taxon>Fungi</taxon>
        <taxon>Dikarya</taxon>
        <taxon>Basidiomycota</taxon>
        <taxon>Agaricomycotina</taxon>
        <taxon>Agaricomycetes</taxon>
        <taxon>Cantharellales</taxon>
        <taxon>Botryobasidiaceae</taxon>
        <taxon>Botryobasidium</taxon>
    </lineage>
</organism>
<dbReference type="AlphaFoldDB" id="A0A067MQ22"/>
<dbReference type="Proteomes" id="UP000027195">
    <property type="component" value="Unassembled WGS sequence"/>
</dbReference>
<feature type="region of interest" description="Disordered" evidence="1">
    <location>
        <begin position="299"/>
        <end position="329"/>
    </location>
</feature>
<feature type="region of interest" description="Disordered" evidence="1">
    <location>
        <begin position="75"/>
        <end position="96"/>
    </location>
</feature>